<evidence type="ECO:0000313" key="1">
    <source>
        <dbReference type="EMBL" id="KAF9459865.1"/>
    </source>
</evidence>
<sequence>MPNMRNYQLGPLLRKFIQQPDNIREYNLKIVNCRENEVICLLSYLQSTLLCRQKSRSWK</sequence>
<protein>
    <submittedName>
        <fullName evidence="1">Uncharacterized protein</fullName>
    </submittedName>
</protein>
<comment type="caution">
    <text evidence="1">The sequence shown here is derived from an EMBL/GenBank/DDBJ whole genome shotgun (WGS) entry which is preliminary data.</text>
</comment>
<dbReference type="AlphaFoldDB" id="A0A9P6CF48"/>
<accession>A0A9P6CF48</accession>
<name>A0A9P6CF48_9AGAR</name>
<reference evidence="1" key="1">
    <citation type="submission" date="2020-11" db="EMBL/GenBank/DDBJ databases">
        <authorList>
            <consortium name="DOE Joint Genome Institute"/>
            <person name="Ahrendt S."/>
            <person name="Riley R."/>
            <person name="Andreopoulos W."/>
            <person name="Labutti K."/>
            <person name="Pangilinan J."/>
            <person name="Ruiz-Duenas F.J."/>
            <person name="Barrasa J.M."/>
            <person name="Sanchez-Garcia M."/>
            <person name="Camarero S."/>
            <person name="Miyauchi S."/>
            <person name="Serrano A."/>
            <person name="Linde D."/>
            <person name="Babiker R."/>
            <person name="Drula E."/>
            <person name="Ayuso-Fernandez I."/>
            <person name="Pacheco R."/>
            <person name="Padilla G."/>
            <person name="Ferreira P."/>
            <person name="Barriuso J."/>
            <person name="Kellner H."/>
            <person name="Castanera R."/>
            <person name="Alfaro M."/>
            <person name="Ramirez L."/>
            <person name="Pisabarro A.G."/>
            <person name="Kuo A."/>
            <person name="Tritt A."/>
            <person name="Lipzen A."/>
            <person name="He G."/>
            <person name="Yan M."/>
            <person name="Ng V."/>
            <person name="Cullen D."/>
            <person name="Martin F."/>
            <person name="Rosso M.-N."/>
            <person name="Henrissat B."/>
            <person name="Hibbett D."/>
            <person name="Martinez A.T."/>
            <person name="Grigoriev I.V."/>
        </authorList>
    </citation>
    <scope>NUCLEOTIDE SEQUENCE</scope>
    <source>
        <strain evidence="1">CBS 247.69</strain>
    </source>
</reference>
<proteinExistence type="predicted"/>
<gene>
    <name evidence="1" type="ORF">BDZ94DRAFT_1267286</name>
</gene>
<dbReference type="Proteomes" id="UP000807353">
    <property type="component" value="Unassembled WGS sequence"/>
</dbReference>
<organism evidence="1 2">
    <name type="scientific">Collybia nuda</name>
    <dbReference type="NCBI Taxonomy" id="64659"/>
    <lineage>
        <taxon>Eukaryota</taxon>
        <taxon>Fungi</taxon>
        <taxon>Dikarya</taxon>
        <taxon>Basidiomycota</taxon>
        <taxon>Agaricomycotina</taxon>
        <taxon>Agaricomycetes</taxon>
        <taxon>Agaricomycetidae</taxon>
        <taxon>Agaricales</taxon>
        <taxon>Tricholomatineae</taxon>
        <taxon>Clitocybaceae</taxon>
        <taxon>Collybia</taxon>
    </lineage>
</organism>
<dbReference type="EMBL" id="MU150309">
    <property type="protein sequence ID" value="KAF9459865.1"/>
    <property type="molecule type" value="Genomic_DNA"/>
</dbReference>
<keyword evidence="2" id="KW-1185">Reference proteome</keyword>
<evidence type="ECO:0000313" key="2">
    <source>
        <dbReference type="Proteomes" id="UP000807353"/>
    </source>
</evidence>